<dbReference type="InParanoid" id="S7XW03"/>
<dbReference type="GO" id="GO:0006355">
    <property type="term" value="P:regulation of DNA-templated transcription"/>
    <property type="evidence" value="ECO:0007669"/>
    <property type="project" value="InterPro"/>
</dbReference>
<dbReference type="EMBL" id="ATCN01000023">
    <property type="protein sequence ID" value="EPR80063.1"/>
    <property type="molecule type" value="Genomic_DNA"/>
</dbReference>
<dbReference type="OrthoDB" id="10257739at2759"/>
<protein>
    <recommendedName>
        <fullName evidence="3 8">Mediator of RNA polymerase II transcription subunit 31</fullName>
    </recommendedName>
</protein>
<dbReference type="AlphaFoldDB" id="S7XW03"/>
<comment type="similarity">
    <text evidence="2 8">Belongs to the Mediator complex subunit 31 family.</text>
</comment>
<evidence type="ECO:0000256" key="6">
    <source>
        <dbReference type="ARBA" id="ARBA00023163"/>
    </source>
</evidence>
<dbReference type="Pfam" id="PF05669">
    <property type="entry name" value="Med31"/>
    <property type="match status" value="1"/>
</dbReference>
<dbReference type="PANTHER" id="PTHR13186">
    <property type="entry name" value="MEDIATOR OF RNA POLYMERASE II TRANSCRIPTION SUBUNIT 31"/>
    <property type="match status" value="1"/>
</dbReference>
<organism evidence="9 10">
    <name type="scientific">Spraguea lophii (strain 42_110)</name>
    <name type="common">Microsporidian parasite</name>
    <dbReference type="NCBI Taxonomy" id="1358809"/>
    <lineage>
        <taxon>Eukaryota</taxon>
        <taxon>Fungi</taxon>
        <taxon>Fungi incertae sedis</taxon>
        <taxon>Microsporidia</taxon>
        <taxon>Spragueidae</taxon>
        <taxon>Spraguea</taxon>
    </lineage>
</organism>
<dbReference type="STRING" id="1358809.S7XW03"/>
<evidence type="ECO:0000256" key="1">
    <source>
        <dbReference type="ARBA" id="ARBA00004123"/>
    </source>
</evidence>
<keyword evidence="4 8" id="KW-0805">Transcription regulation</keyword>
<dbReference type="GO" id="GO:0016592">
    <property type="term" value="C:mediator complex"/>
    <property type="evidence" value="ECO:0007669"/>
    <property type="project" value="InterPro"/>
</dbReference>
<gene>
    <name evidence="9" type="ORF">SLOPH_2693</name>
</gene>
<dbReference type="VEuPathDB" id="MicrosporidiaDB:SLOPH_2693"/>
<dbReference type="Proteomes" id="UP000014978">
    <property type="component" value="Unassembled WGS sequence"/>
</dbReference>
<evidence type="ECO:0000313" key="9">
    <source>
        <dbReference type="EMBL" id="EPR80063.1"/>
    </source>
</evidence>
<comment type="subunit">
    <text evidence="8">Component of the Mediator complex.</text>
</comment>
<evidence type="ECO:0000256" key="4">
    <source>
        <dbReference type="ARBA" id="ARBA00023015"/>
    </source>
</evidence>
<dbReference type="InterPro" id="IPR038089">
    <property type="entry name" value="Med31_sf"/>
</dbReference>
<keyword evidence="5 8" id="KW-0010">Activator</keyword>
<evidence type="ECO:0000313" key="10">
    <source>
        <dbReference type="Proteomes" id="UP000014978"/>
    </source>
</evidence>
<evidence type="ECO:0000256" key="7">
    <source>
        <dbReference type="ARBA" id="ARBA00023242"/>
    </source>
</evidence>
<reference evidence="10" key="1">
    <citation type="journal article" date="2013" name="PLoS Genet.">
        <title>The genome of Spraguea lophii and the basis of host-microsporidian interactions.</title>
        <authorList>
            <person name="Campbell S.E."/>
            <person name="Williams T.A."/>
            <person name="Yousuf A."/>
            <person name="Soanes D.M."/>
            <person name="Paszkiewicz K.H."/>
            <person name="Williams B.A.P."/>
        </authorList>
    </citation>
    <scope>NUCLEOTIDE SEQUENCE [LARGE SCALE GENOMIC DNA]</scope>
    <source>
        <strain evidence="10">42_110</strain>
    </source>
</reference>
<name>S7XW03_SPRLO</name>
<evidence type="ECO:0000256" key="2">
    <source>
        <dbReference type="ARBA" id="ARBA00006378"/>
    </source>
</evidence>
<keyword evidence="7 8" id="KW-0539">Nucleus</keyword>
<dbReference type="OMA" id="QGILNQP"/>
<proteinExistence type="inferred from homology"/>
<dbReference type="GO" id="GO:0003712">
    <property type="term" value="F:transcription coregulator activity"/>
    <property type="evidence" value="ECO:0007669"/>
    <property type="project" value="InterPro"/>
</dbReference>
<keyword evidence="6 8" id="KW-0804">Transcription</keyword>
<dbReference type="FunCoup" id="S7XW03">
    <property type="interactions" value="54"/>
</dbReference>
<evidence type="ECO:0000256" key="5">
    <source>
        <dbReference type="ARBA" id="ARBA00023159"/>
    </source>
</evidence>
<accession>S7XW03</accession>
<sequence>MQPSLKSDLIFIQLLCNPEYIQFLYKNNWFFNPKNIKYLKFLEYLRNKPYKYLIVYPQALSLIVILQNENIIEKLADDNFIKMIVEQHHYININR</sequence>
<evidence type="ECO:0000256" key="3">
    <source>
        <dbReference type="ARBA" id="ARBA00019660"/>
    </source>
</evidence>
<comment type="function">
    <text evidence="8">Component of the Mediator complex, a coactivator involved in the regulated transcription of nearly all RNA polymerase II-dependent genes. Mediator functions as a bridge to convey information from gene-specific regulatory proteins to the basal RNA polymerase II transcription machinery. Mediator is recruited to promoters by direct interactions with regulatory proteins and serves as a scaffold for the assembly of a functional preinitiation complex with RNA polymerase II and the general transcription factors.</text>
</comment>
<dbReference type="Gene3D" id="1.10.10.1340">
    <property type="entry name" value="Mediator of RNA polymerase II, submodule Med31 (Soh1)"/>
    <property type="match status" value="1"/>
</dbReference>
<comment type="caution">
    <text evidence="9">The sequence shown here is derived from an EMBL/GenBank/DDBJ whole genome shotgun (WGS) entry which is preliminary data.</text>
</comment>
<dbReference type="HOGENOM" id="CLU_071681_5_2_1"/>
<evidence type="ECO:0000256" key="8">
    <source>
        <dbReference type="RuleBase" id="RU364129"/>
    </source>
</evidence>
<keyword evidence="10" id="KW-1185">Reference proteome</keyword>
<comment type="subcellular location">
    <subcellularLocation>
        <location evidence="1 8">Nucleus</location>
    </subcellularLocation>
</comment>
<dbReference type="InterPro" id="IPR008831">
    <property type="entry name" value="Mediator_Med31"/>
</dbReference>